<keyword evidence="2" id="KW-1185">Reference proteome</keyword>
<reference evidence="2" key="1">
    <citation type="submission" date="2015-01" db="EMBL/GenBank/DDBJ databases">
        <authorList>
            <person name="Aksoy S."/>
            <person name="Warren W."/>
            <person name="Wilson R.K."/>
        </authorList>
    </citation>
    <scope>NUCLEOTIDE SEQUENCE [LARGE SCALE GENOMIC DNA]</scope>
    <source>
        <strain evidence="2">IAEA</strain>
    </source>
</reference>
<dbReference type="Proteomes" id="UP000092460">
    <property type="component" value="Unassembled WGS sequence"/>
</dbReference>
<dbReference type="EnsemblMetazoa" id="GPPI018559-RA">
    <property type="protein sequence ID" value="GPPI018559-PA"/>
    <property type="gene ID" value="GPPI018559"/>
</dbReference>
<dbReference type="AlphaFoldDB" id="A0A1B0B4I3"/>
<evidence type="ECO:0000313" key="1">
    <source>
        <dbReference type="EnsemblMetazoa" id="GPPI018559-PA"/>
    </source>
</evidence>
<protein>
    <submittedName>
        <fullName evidence="1">Uncharacterized protein</fullName>
    </submittedName>
</protein>
<name>A0A1B0B4I3_9MUSC</name>
<reference evidence="1" key="2">
    <citation type="submission" date="2020-05" db="UniProtKB">
        <authorList>
            <consortium name="EnsemblMetazoa"/>
        </authorList>
    </citation>
    <scope>IDENTIFICATION</scope>
    <source>
        <strain evidence="1">IAEA</strain>
    </source>
</reference>
<organism evidence="1 2">
    <name type="scientific">Glossina palpalis gambiensis</name>
    <dbReference type="NCBI Taxonomy" id="67801"/>
    <lineage>
        <taxon>Eukaryota</taxon>
        <taxon>Metazoa</taxon>
        <taxon>Ecdysozoa</taxon>
        <taxon>Arthropoda</taxon>
        <taxon>Hexapoda</taxon>
        <taxon>Insecta</taxon>
        <taxon>Pterygota</taxon>
        <taxon>Neoptera</taxon>
        <taxon>Endopterygota</taxon>
        <taxon>Diptera</taxon>
        <taxon>Brachycera</taxon>
        <taxon>Muscomorpha</taxon>
        <taxon>Hippoboscoidea</taxon>
        <taxon>Glossinidae</taxon>
        <taxon>Glossina</taxon>
    </lineage>
</organism>
<dbReference type="EMBL" id="JXJN01008313">
    <property type="status" value="NOT_ANNOTATED_CDS"/>
    <property type="molecule type" value="Genomic_DNA"/>
</dbReference>
<proteinExistence type="predicted"/>
<evidence type="ECO:0000313" key="2">
    <source>
        <dbReference type="Proteomes" id="UP000092460"/>
    </source>
</evidence>
<sequence length="117" mass="12935">MLRPISRNSALGSSRLLHSMPNAHSPITSVVKRAHKSSTSTWSAPLSTIISQACFNLSATLTIVENMDFTLPLQLLILVSRPSSFLELTWKDTAVELTSLDDTLLFSHELRLAMNKL</sequence>
<dbReference type="VEuPathDB" id="VectorBase:GPPI018559"/>
<accession>A0A1B0B4I3</accession>